<evidence type="ECO:0000313" key="2">
    <source>
        <dbReference type="Proteomes" id="UP000324758"/>
    </source>
</evidence>
<dbReference type="EMBL" id="VSSS01000065">
    <property type="protein sequence ID" value="TYL88727.1"/>
    <property type="molecule type" value="Genomic_DNA"/>
</dbReference>
<protein>
    <submittedName>
        <fullName evidence="1">Uncharacterized protein</fullName>
    </submittedName>
</protein>
<evidence type="ECO:0000313" key="1">
    <source>
        <dbReference type="EMBL" id="TYL88727.1"/>
    </source>
</evidence>
<name>A0A5D3K0V8_9BRAD</name>
<keyword evidence="2" id="KW-1185">Reference proteome</keyword>
<proteinExistence type="predicted"/>
<reference evidence="1 2" key="1">
    <citation type="submission" date="2019-08" db="EMBL/GenBank/DDBJ databases">
        <title>Bradyrhizobium hipponensis sp. nov., a rhizobium isolated from a Lupinus angustifolius root nodule in Tunisia.</title>
        <authorList>
            <person name="Off K."/>
            <person name="Rejili M."/>
            <person name="Mars M."/>
            <person name="Brachmann A."/>
            <person name="Marin M."/>
        </authorList>
    </citation>
    <scope>NUCLEOTIDE SEQUENCE [LARGE SCALE GENOMIC DNA]</scope>
    <source>
        <strain evidence="1 2">CTAW71</strain>
    </source>
</reference>
<gene>
    <name evidence="1" type="ORF">FXB40_37680</name>
</gene>
<dbReference type="AlphaFoldDB" id="A0A5D3K0V8"/>
<dbReference type="SUPFAM" id="SSF51120">
    <property type="entry name" value="beta-Roll"/>
    <property type="match status" value="1"/>
</dbReference>
<dbReference type="Proteomes" id="UP000324758">
    <property type="component" value="Unassembled WGS sequence"/>
</dbReference>
<dbReference type="RefSeq" id="WP_148777334.1">
    <property type="nucleotide sequence ID" value="NZ_VSSS01000065.1"/>
</dbReference>
<comment type="caution">
    <text evidence="1">The sequence shown here is derived from an EMBL/GenBank/DDBJ whole genome shotgun (WGS) entry which is preliminary data.</text>
</comment>
<dbReference type="InterPro" id="IPR011049">
    <property type="entry name" value="Serralysin-like_metalloprot_C"/>
</dbReference>
<accession>A0A5D3K0V8</accession>
<dbReference type="OrthoDB" id="475207at2"/>
<sequence>MARRTSTVRLKSKRYRSLAVLFFQMLPNCISFSVGASNIGSASSFLSLRFSASVLLLFGDKENDYRQCNDGSDTYFYRSGDGNDEIADRSGSAIDVDTLSFTDLNAGDVTASRTGNALLVRGCESFDCLQASIADRRYV</sequence>
<organism evidence="1 2">
    <name type="scientific">Bradyrhizobium rifense</name>
    <dbReference type="NCBI Taxonomy" id="515499"/>
    <lineage>
        <taxon>Bacteria</taxon>
        <taxon>Pseudomonadati</taxon>
        <taxon>Pseudomonadota</taxon>
        <taxon>Alphaproteobacteria</taxon>
        <taxon>Hyphomicrobiales</taxon>
        <taxon>Nitrobacteraceae</taxon>
        <taxon>Bradyrhizobium</taxon>
    </lineage>
</organism>